<comment type="caution">
    <text evidence="12">The sequence shown here is derived from an EMBL/GenBank/DDBJ whole genome shotgun (WGS) entry which is preliminary data.</text>
</comment>
<keyword evidence="6 9" id="KW-0812">Transmembrane</keyword>
<protein>
    <recommendedName>
        <fullName evidence="9">Membrane fusion protein (MFP) family protein</fullName>
    </recommendedName>
</protein>
<name>A0A558QXS7_9SPHN</name>
<evidence type="ECO:0000256" key="3">
    <source>
        <dbReference type="ARBA" id="ARBA00022448"/>
    </source>
</evidence>
<proteinExistence type="inferred from homology"/>
<evidence type="ECO:0000256" key="1">
    <source>
        <dbReference type="ARBA" id="ARBA00004377"/>
    </source>
</evidence>
<dbReference type="PRINTS" id="PR01490">
    <property type="entry name" value="RTXTOXIND"/>
</dbReference>
<evidence type="ECO:0000259" key="10">
    <source>
        <dbReference type="Pfam" id="PF25994"/>
    </source>
</evidence>
<feature type="domain" description="AprE-like beta-barrel" evidence="11">
    <location>
        <begin position="341"/>
        <end position="434"/>
    </location>
</feature>
<sequence length="458" mass="49772">MTTDIIPSRDDVVVPTTTPADRLHLDDSPKHALRIGAGISIFFFVILLGWAAIARLDAAAAGEGQVTVSGNRQTVQHRDGGIVERLPVREGQHVEAGQILVRLQGAEVAATERALASSVIDLQAQRARLEAEIRGGPIRWPASFTAMTGDDRILADRAMSLQIAQIGARSNSLASNRAVLRQQEAEVALQSSGYAAQAKSSADQRASLEQQLVNTPKLADEGYVSRNSVRALERAVQQLEGQDAEYGSRAAAAREQVGQTRQQVVQTSRKYVEDSAGLLRDTQFQLNEVMPKWLAAKDQLERTIIRAPVTGRVVGLHVFSVGGVIQGGQPILDIVPDAAPLVVKANFQPGDIDGVYEGRQAEVKFLSLHERDLPILLGTVRNVSADSLRDETSGRSYFTAEIMVPKSQLDLLKAVRGEDIGIRPGVPVAVLVKLRKRTALQYLMDPLVEAFSRSMHER</sequence>
<dbReference type="PANTHER" id="PTHR30386">
    <property type="entry name" value="MEMBRANE FUSION SUBUNIT OF EMRAB-TOLC MULTIDRUG EFFLUX PUMP"/>
    <property type="match status" value="1"/>
</dbReference>
<evidence type="ECO:0000256" key="8">
    <source>
        <dbReference type="ARBA" id="ARBA00023136"/>
    </source>
</evidence>
<dbReference type="Proteomes" id="UP000318681">
    <property type="component" value="Unassembled WGS sequence"/>
</dbReference>
<evidence type="ECO:0000256" key="6">
    <source>
        <dbReference type="ARBA" id="ARBA00022692"/>
    </source>
</evidence>
<keyword evidence="5 9" id="KW-0997">Cell inner membrane</keyword>
<dbReference type="GO" id="GO:0005886">
    <property type="term" value="C:plasma membrane"/>
    <property type="evidence" value="ECO:0007669"/>
    <property type="project" value="UniProtKB-SubCell"/>
</dbReference>
<dbReference type="InterPro" id="IPR058781">
    <property type="entry name" value="HH_AprE-like"/>
</dbReference>
<evidence type="ECO:0000313" key="13">
    <source>
        <dbReference type="Proteomes" id="UP000318681"/>
    </source>
</evidence>
<keyword evidence="8 9" id="KW-0472">Membrane</keyword>
<dbReference type="Pfam" id="PF26002">
    <property type="entry name" value="Beta-barrel_AprE"/>
    <property type="match status" value="1"/>
</dbReference>
<keyword evidence="7 9" id="KW-1133">Transmembrane helix</keyword>
<comment type="similarity">
    <text evidence="2 9">Belongs to the membrane fusion protein (MFP) (TC 8.A.1) family.</text>
</comment>
<dbReference type="EMBL" id="VNIM01000075">
    <property type="protein sequence ID" value="TVV71973.1"/>
    <property type="molecule type" value="Genomic_DNA"/>
</dbReference>
<keyword evidence="13" id="KW-1185">Reference proteome</keyword>
<reference evidence="12 13" key="1">
    <citation type="submission" date="2019-07" db="EMBL/GenBank/DDBJ databases">
        <title>Sphingomonas solaris sp. nov., isolated from a solar panel from Boston, Massachusetts.</title>
        <authorList>
            <person name="Tanner K."/>
            <person name="Pascual J."/>
            <person name="Mancuso C."/>
            <person name="Pereto J."/>
            <person name="Khalil A."/>
            <person name="Vilanova C."/>
        </authorList>
    </citation>
    <scope>NUCLEOTIDE SEQUENCE [LARGE SCALE GENOMIC DNA]</scope>
    <source>
        <strain evidence="12 13">R4DWN</strain>
    </source>
</reference>
<dbReference type="GO" id="GO:0015031">
    <property type="term" value="P:protein transport"/>
    <property type="evidence" value="ECO:0007669"/>
    <property type="project" value="InterPro"/>
</dbReference>
<dbReference type="AlphaFoldDB" id="A0A558QXS7"/>
<evidence type="ECO:0000259" key="11">
    <source>
        <dbReference type="Pfam" id="PF26002"/>
    </source>
</evidence>
<dbReference type="Pfam" id="PF25994">
    <property type="entry name" value="HH_AprE"/>
    <property type="match status" value="1"/>
</dbReference>
<organism evidence="12 13">
    <name type="scientific">Alterirhizorhabdus solaris</name>
    <dbReference type="NCBI Taxonomy" id="2529389"/>
    <lineage>
        <taxon>Bacteria</taxon>
        <taxon>Pseudomonadati</taxon>
        <taxon>Pseudomonadota</taxon>
        <taxon>Alphaproteobacteria</taxon>
        <taxon>Sphingomonadales</taxon>
        <taxon>Rhizorhabdaceae</taxon>
        <taxon>Alterirhizorhabdus</taxon>
    </lineage>
</organism>
<comment type="subcellular location">
    <subcellularLocation>
        <location evidence="1 9">Cell inner membrane</location>
        <topology evidence="1 9">Single-pass membrane protein</topology>
    </subcellularLocation>
</comment>
<evidence type="ECO:0000256" key="7">
    <source>
        <dbReference type="ARBA" id="ARBA00022989"/>
    </source>
</evidence>
<feature type="transmembrane region" description="Helical" evidence="9">
    <location>
        <begin position="32"/>
        <end position="53"/>
    </location>
</feature>
<evidence type="ECO:0000256" key="4">
    <source>
        <dbReference type="ARBA" id="ARBA00022475"/>
    </source>
</evidence>
<feature type="domain" description="AprE-like long alpha-helical hairpin" evidence="10">
    <location>
        <begin position="109"/>
        <end position="299"/>
    </location>
</feature>
<keyword evidence="4 9" id="KW-1003">Cell membrane</keyword>
<dbReference type="InterPro" id="IPR050739">
    <property type="entry name" value="MFP"/>
</dbReference>
<dbReference type="InterPro" id="IPR058982">
    <property type="entry name" value="Beta-barrel_AprE"/>
</dbReference>
<evidence type="ECO:0000256" key="9">
    <source>
        <dbReference type="RuleBase" id="RU365093"/>
    </source>
</evidence>
<dbReference type="PANTHER" id="PTHR30386:SF17">
    <property type="entry name" value="ALKALINE PROTEASE SECRETION PROTEIN APRE"/>
    <property type="match status" value="1"/>
</dbReference>
<evidence type="ECO:0000256" key="5">
    <source>
        <dbReference type="ARBA" id="ARBA00022519"/>
    </source>
</evidence>
<keyword evidence="3 9" id="KW-0813">Transport</keyword>
<evidence type="ECO:0000313" key="12">
    <source>
        <dbReference type="EMBL" id="TVV71973.1"/>
    </source>
</evidence>
<accession>A0A558QXS7</accession>
<gene>
    <name evidence="12" type="ORF">FOY91_15695</name>
</gene>
<dbReference type="InterPro" id="IPR010129">
    <property type="entry name" value="T1SS_HlyD"/>
</dbReference>
<dbReference type="OrthoDB" id="9810980at2"/>
<evidence type="ECO:0000256" key="2">
    <source>
        <dbReference type="ARBA" id="ARBA00009477"/>
    </source>
</evidence>
<dbReference type="RefSeq" id="WP_145154061.1">
    <property type="nucleotide sequence ID" value="NZ_VNIM01000075.1"/>
</dbReference>
<dbReference type="NCBIfam" id="TIGR01843">
    <property type="entry name" value="type_I_hlyD"/>
    <property type="match status" value="1"/>
</dbReference>
<dbReference type="Gene3D" id="2.40.50.100">
    <property type="match status" value="1"/>
</dbReference>